<dbReference type="InterPro" id="IPR001503">
    <property type="entry name" value="Glyco_trans_10"/>
</dbReference>
<evidence type="ECO:0000256" key="5">
    <source>
        <dbReference type="ARBA" id="ARBA00022679"/>
    </source>
</evidence>
<dbReference type="InterPro" id="IPR055270">
    <property type="entry name" value="Glyco_tran_10_C"/>
</dbReference>
<feature type="domain" description="Fucosyltransferase C-terminal" evidence="8">
    <location>
        <begin position="1"/>
        <end position="162"/>
    </location>
</feature>
<keyword evidence="7" id="KW-0812">Transmembrane</keyword>
<dbReference type="Proteomes" id="UP000085678">
    <property type="component" value="Unplaced"/>
</dbReference>
<evidence type="ECO:0000259" key="8">
    <source>
        <dbReference type="Pfam" id="PF00852"/>
    </source>
</evidence>
<dbReference type="GeneID" id="106153197"/>
<evidence type="ECO:0000256" key="6">
    <source>
        <dbReference type="ARBA" id="ARBA00023034"/>
    </source>
</evidence>
<dbReference type="PANTHER" id="PTHR48438:SF1">
    <property type="entry name" value="ALPHA-(1,3)-FUCOSYLTRANSFERASE C-RELATED"/>
    <property type="match status" value="1"/>
</dbReference>
<comment type="pathway">
    <text evidence="2">Protein modification; protein glycosylation.</text>
</comment>
<protein>
    <recommendedName>
        <fullName evidence="7">Fucosyltransferase</fullName>
        <ecNumber evidence="7">2.4.1.-</ecNumber>
    </recommendedName>
</protein>
<keyword evidence="9" id="KW-1185">Reference proteome</keyword>
<dbReference type="EC" id="2.4.1.-" evidence="7"/>
<organism evidence="9 10">
    <name type="scientific">Lingula anatina</name>
    <name type="common">Brachiopod</name>
    <name type="synonym">Lingula unguis</name>
    <dbReference type="NCBI Taxonomy" id="7574"/>
    <lineage>
        <taxon>Eukaryota</taxon>
        <taxon>Metazoa</taxon>
        <taxon>Spiralia</taxon>
        <taxon>Lophotrochozoa</taxon>
        <taxon>Brachiopoda</taxon>
        <taxon>Linguliformea</taxon>
        <taxon>Lingulata</taxon>
        <taxon>Lingulida</taxon>
        <taxon>Linguloidea</taxon>
        <taxon>Lingulidae</taxon>
        <taxon>Lingula</taxon>
    </lineage>
</organism>
<dbReference type="Gene3D" id="3.40.50.11660">
    <property type="entry name" value="Glycosyl transferase family 10, C-terminal domain"/>
    <property type="match status" value="1"/>
</dbReference>
<gene>
    <name evidence="10" type="primary">LOC106153197</name>
</gene>
<evidence type="ECO:0000256" key="4">
    <source>
        <dbReference type="ARBA" id="ARBA00022676"/>
    </source>
</evidence>
<evidence type="ECO:0000256" key="3">
    <source>
        <dbReference type="ARBA" id="ARBA00008919"/>
    </source>
</evidence>
<dbReference type="RefSeq" id="XP_013382491.1">
    <property type="nucleotide sequence ID" value="XM_013527037.1"/>
</dbReference>
<reference evidence="10" key="1">
    <citation type="submission" date="2025-08" db="UniProtKB">
        <authorList>
            <consortium name="RefSeq"/>
        </authorList>
    </citation>
    <scope>IDENTIFICATION</scope>
    <source>
        <tissue evidence="10">Gonads</tissue>
    </source>
</reference>
<proteinExistence type="inferred from homology"/>
<keyword evidence="7" id="KW-0472">Membrane</keyword>
<dbReference type="GO" id="GO:0000139">
    <property type="term" value="C:Golgi membrane"/>
    <property type="evidence" value="ECO:0007669"/>
    <property type="project" value="UniProtKB-SubCell"/>
</dbReference>
<evidence type="ECO:0000313" key="9">
    <source>
        <dbReference type="Proteomes" id="UP000085678"/>
    </source>
</evidence>
<keyword evidence="6 7" id="KW-0333">Golgi apparatus</keyword>
<dbReference type="GO" id="GO:0008417">
    <property type="term" value="F:fucosyltransferase activity"/>
    <property type="evidence" value="ECO:0007669"/>
    <property type="project" value="InterPro"/>
</dbReference>
<evidence type="ECO:0000256" key="7">
    <source>
        <dbReference type="RuleBase" id="RU003832"/>
    </source>
</evidence>
<sequence length="184" mass="21748">MISHCKTGSERSSYIKLLRKYMPVDVYGSCGEMGKRNSTEYNSLFGKYKFYLAFENNFLKEYLTEKFFNTVDYDVVAVTRGGANYSDLGIKPEWHIDTQDFSSPKELAQYLLRLDKNDTLYAQHLLWKNYYQIPPGWSWTTNLLCTLCSKVHNTSEPIKWYTKQQLIQNFYEPWCQKPNDLPDH</sequence>
<name>A0A1S3HAK9_LINAN</name>
<dbReference type="InParanoid" id="A0A1S3HAK9"/>
<dbReference type="KEGG" id="lak:106153197"/>
<dbReference type="UniPathway" id="UPA00378"/>
<dbReference type="OrthoDB" id="427096at2759"/>
<dbReference type="AlphaFoldDB" id="A0A1S3HAK9"/>
<dbReference type="GO" id="GO:0032580">
    <property type="term" value="C:Golgi cisterna membrane"/>
    <property type="evidence" value="ECO:0007669"/>
    <property type="project" value="UniProtKB-SubCell"/>
</dbReference>
<dbReference type="SUPFAM" id="SSF53756">
    <property type="entry name" value="UDP-Glycosyltransferase/glycogen phosphorylase"/>
    <property type="match status" value="1"/>
</dbReference>
<comment type="subcellular location">
    <subcellularLocation>
        <location evidence="1">Golgi apparatus membrane</location>
        <topology evidence="1">Single-pass type II membrane protein</topology>
    </subcellularLocation>
    <subcellularLocation>
        <location evidence="7">Golgi apparatus</location>
        <location evidence="7">Golgi stack membrane</location>
        <topology evidence="7">Single-pass type II membrane protein</topology>
    </subcellularLocation>
</comment>
<dbReference type="PANTHER" id="PTHR48438">
    <property type="entry name" value="ALPHA-(1,3)-FUCOSYLTRANSFERASE C-RELATED"/>
    <property type="match status" value="1"/>
</dbReference>
<keyword evidence="4 7" id="KW-0328">Glycosyltransferase</keyword>
<dbReference type="Pfam" id="PF00852">
    <property type="entry name" value="Glyco_transf_10"/>
    <property type="match status" value="1"/>
</dbReference>
<dbReference type="InterPro" id="IPR038577">
    <property type="entry name" value="GT10-like_C_sf"/>
</dbReference>
<evidence type="ECO:0000256" key="1">
    <source>
        <dbReference type="ARBA" id="ARBA00004323"/>
    </source>
</evidence>
<evidence type="ECO:0000313" key="10">
    <source>
        <dbReference type="RefSeq" id="XP_013382491.1"/>
    </source>
</evidence>
<keyword evidence="5 7" id="KW-0808">Transferase</keyword>
<accession>A0A1S3HAK9</accession>
<comment type="similarity">
    <text evidence="3 7">Belongs to the glycosyltransferase 10 family.</text>
</comment>
<evidence type="ECO:0000256" key="2">
    <source>
        <dbReference type="ARBA" id="ARBA00004922"/>
    </source>
</evidence>